<dbReference type="EMBL" id="CP069620">
    <property type="protein sequence ID" value="UZH54792.1"/>
    <property type="molecule type" value="Genomic_DNA"/>
</dbReference>
<keyword evidence="1" id="KW-0812">Transmembrane</keyword>
<reference evidence="2" key="1">
    <citation type="submission" date="2021-02" db="EMBL/GenBank/DDBJ databases">
        <title>Salinimicrobium sp. nov. isolated from seawater in Tongyeong, Republic of Korea.</title>
        <authorList>
            <person name="Lee S.-J."/>
        </authorList>
    </citation>
    <scope>NUCLEOTIDE SEQUENCE</scope>
    <source>
        <strain evidence="2">HN-2-9-2</strain>
    </source>
</reference>
<feature type="transmembrane region" description="Helical" evidence="1">
    <location>
        <begin position="7"/>
        <end position="25"/>
    </location>
</feature>
<proteinExistence type="predicted"/>
<sequence length="51" mass="5727">MTKTTFDNLMIATIALLLVIVSILGREEYSPIALLPLVLLFLSGKAYFRKQ</sequence>
<evidence type="ECO:0000313" key="3">
    <source>
        <dbReference type="Proteomes" id="UP001163981"/>
    </source>
</evidence>
<keyword evidence="3" id="KW-1185">Reference proteome</keyword>
<protein>
    <submittedName>
        <fullName evidence="2">Uncharacterized protein</fullName>
    </submittedName>
</protein>
<accession>A0ABY6NPH4</accession>
<dbReference type="RefSeq" id="WP_265163129.1">
    <property type="nucleotide sequence ID" value="NZ_CP069620.1"/>
</dbReference>
<feature type="transmembrane region" description="Helical" evidence="1">
    <location>
        <begin position="31"/>
        <end position="48"/>
    </location>
</feature>
<evidence type="ECO:0000313" key="2">
    <source>
        <dbReference type="EMBL" id="UZH54792.1"/>
    </source>
</evidence>
<name>A0ABY6NPH4_9FLAO</name>
<dbReference type="Proteomes" id="UP001163981">
    <property type="component" value="Chromosome"/>
</dbReference>
<gene>
    <name evidence="2" type="ORF">JRG66_12560</name>
</gene>
<organism evidence="2 3">
    <name type="scientific">Salinimicrobium tongyeongense</name>
    <dbReference type="NCBI Taxonomy" id="2809707"/>
    <lineage>
        <taxon>Bacteria</taxon>
        <taxon>Pseudomonadati</taxon>
        <taxon>Bacteroidota</taxon>
        <taxon>Flavobacteriia</taxon>
        <taxon>Flavobacteriales</taxon>
        <taxon>Flavobacteriaceae</taxon>
        <taxon>Salinimicrobium</taxon>
    </lineage>
</organism>
<evidence type="ECO:0000256" key="1">
    <source>
        <dbReference type="SAM" id="Phobius"/>
    </source>
</evidence>
<keyword evidence="1" id="KW-0472">Membrane</keyword>
<keyword evidence="1" id="KW-1133">Transmembrane helix</keyword>